<dbReference type="GO" id="GO:0050660">
    <property type="term" value="F:flavin adenine dinucleotide binding"/>
    <property type="evidence" value="ECO:0007669"/>
    <property type="project" value="TreeGrafter"/>
</dbReference>
<feature type="region of interest" description="Disordered" evidence="3">
    <location>
        <begin position="99"/>
        <end position="158"/>
    </location>
</feature>
<dbReference type="InterPro" id="IPR050281">
    <property type="entry name" value="Flavin_monoamine_oxidase"/>
</dbReference>
<dbReference type="EMBL" id="AP028215">
    <property type="protein sequence ID" value="BEI91643.1"/>
    <property type="molecule type" value="Genomic_DNA"/>
</dbReference>
<sequence length="530" mass="57323">MASRAHTAIVIGAGMSGLSCARALVEAGVDVLVLEARDRIGGRTWTYQHPVQGKDKPLHFDLGASFIHGITGNPIYALAKKNKLPLYVMFDGDGTPASTFSSTFSPSSSESSSASTSTTASSTSSCSCTTSSSSVSSPSTASDLERSEGVYGPSGPPLEHKLAQRLNFNVTRAFFSDSSTYAQDSPNEVPSPSESLGGWMKDAGRSSLFAGLESERDRAYALALAESWEGYTGARLDDVSLRYWHSEVTFRGPDATFIDGYVGIYSTLHADMVKSKRGEVRLGEIVEAIALSDDEESVCVTTRVGGSEMTYTARHVVCTLPLGVLKHAPPRFTPPLPKRRLEATRRLGHGLLNKIIVSYPRAFWPDTEYFGFLPSAPSEAFLPLLKDRAMMAQNLNVVNGQPALLFFMGGAAGEALEAVSDAHVREHIHKIIAHHFGCHTTSVPEPEAVVVTRWNSDPFARGSYSYLPPGSDPQDFRELSRPLWNDRLLFAGEATDPDHFATAHGPYITGQRQAQMVLNALALEDLEAES</sequence>
<proteinExistence type="inferred from homology"/>
<dbReference type="InterPro" id="IPR002937">
    <property type="entry name" value="Amino_oxidase"/>
</dbReference>
<evidence type="ECO:0000313" key="6">
    <source>
        <dbReference type="Proteomes" id="UP001233271"/>
    </source>
</evidence>
<dbReference type="PANTHER" id="PTHR10742">
    <property type="entry name" value="FLAVIN MONOAMINE OXIDASE"/>
    <property type="match status" value="1"/>
</dbReference>
<dbReference type="KEGG" id="ccac:CcaHIS019_0404630"/>
<dbReference type="InterPro" id="IPR036188">
    <property type="entry name" value="FAD/NAD-bd_sf"/>
</dbReference>
<evidence type="ECO:0000256" key="2">
    <source>
        <dbReference type="ARBA" id="ARBA00023002"/>
    </source>
</evidence>
<dbReference type="GO" id="GO:0006338">
    <property type="term" value="P:chromatin remodeling"/>
    <property type="evidence" value="ECO:0007669"/>
    <property type="project" value="TreeGrafter"/>
</dbReference>
<dbReference type="RefSeq" id="XP_060456908.1">
    <property type="nucleotide sequence ID" value="XM_060600301.1"/>
</dbReference>
<dbReference type="GO" id="GO:0016491">
    <property type="term" value="F:oxidoreductase activity"/>
    <property type="evidence" value="ECO:0007669"/>
    <property type="project" value="UniProtKB-KW"/>
</dbReference>
<evidence type="ECO:0000256" key="1">
    <source>
        <dbReference type="ARBA" id="ARBA00005995"/>
    </source>
</evidence>
<dbReference type="SUPFAM" id="SSF51905">
    <property type="entry name" value="FAD/NAD(P)-binding domain"/>
    <property type="match status" value="1"/>
</dbReference>
<dbReference type="Pfam" id="PF01593">
    <property type="entry name" value="Amino_oxidase"/>
    <property type="match status" value="1"/>
</dbReference>
<name>A0AA48L487_9TREE</name>
<dbReference type="PROSITE" id="PS51257">
    <property type="entry name" value="PROKAR_LIPOPROTEIN"/>
    <property type="match status" value="1"/>
</dbReference>
<gene>
    <name evidence="5" type="ORF">CcaverHIS019_0404630</name>
</gene>
<keyword evidence="6" id="KW-1185">Reference proteome</keyword>
<feature type="domain" description="Amine oxidase" evidence="4">
    <location>
        <begin position="15"/>
        <end position="518"/>
    </location>
</feature>
<dbReference type="AlphaFoldDB" id="A0AA48L487"/>
<dbReference type="SUPFAM" id="SSF54373">
    <property type="entry name" value="FAD-linked reductases, C-terminal domain"/>
    <property type="match status" value="1"/>
</dbReference>
<reference evidence="5" key="1">
    <citation type="journal article" date="2023" name="BMC Genomics">
        <title>Chromosome-level genome assemblies of Cutaneotrichosporon spp. (Trichosporonales, Basidiomycota) reveal imbalanced evolution between nucleotide sequences and chromosome synteny.</title>
        <authorList>
            <person name="Kobayashi Y."/>
            <person name="Kayamori A."/>
            <person name="Aoki K."/>
            <person name="Shiwa Y."/>
            <person name="Matsutani M."/>
            <person name="Fujita N."/>
            <person name="Sugita T."/>
            <person name="Iwasaki W."/>
            <person name="Tanaka N."/>
            <person name="Takashima M."/>
        </authorList>
    </citation>
    <scope>NUCLEOTIDE SEQUENCE</scope>
    <source>
        <strain evidence="5">HIS019</strain>
    </source>
</reference>
<keyword evidence="2" id="KW-0560">Oxidoreductase</keyword>
<protein>
    <recommendedName>
        <fullName evidence="4">Amine oxidase domain-containing protein</fullName>
    </recommendedName>
</protein>
<dbReference type="Proteomes" id="UP001233271">
    <property type="component" value="Chromosome 4"/>
</dbReference>
<evidence type="ECO:0000259" key="4">
    <source>
        <dbReference type="Pfam" id="PF01593"/>
    </source>
</evidence>
<dbReference type="GO" id="GO:0003682">
    <property type="term" value="F:chromatin binding"/>
    <property type="evidence" value="ECO:0007669"/>
    <property type="project" value="TreeGrafter"/>
</dbReference>
<comment type="similarity">
    <text evidence="1">Belongs to the flavin monoamine oxidase family.</text>
</comment>
<evidence type="ECO:0000256" key="3">
    <source>
        <dbReference type="SAM" id="MobiDB-lite"/>
    </source>
</evidence>
<accession>A0AA48L487</accession>
<organism evidence="5 6">
    <name type="scientific">Cutaneotrichosporon cavernicola</name>
    <dbReference type="NCBI Taxonomy" id="279322"/>
    <lineage>
        <taxon>Eukaryota</taxon>
        <taxon>Fungi</taxon>
        <taxon>Dikarya</taxon>
        <taxon>Basidiomycota</taxon>
        <taxon>Agaricomycotina</taxon>
        <taxon>Tremellomycetes</taxon>
        <taxon>Trichosporonales</taxon>
        <taxon>Trichosporonaceae</taxon>
        <taxon>Cutaneotrichosporon</taxon>
    </lineage>
</organism>
<dbReference type="PANTHER" id="PTHR10742:SF386">
    <property type="entry name" value="LYSINE-SPECIFIC HISTONE DEMETHYLASE 1A"/>
    <property type="match status" value="1"/>
</dbReference>
<feature type="compositionally biased region" description="Low complexity" evidence="3">
    <location>
        <begin position="99"/>
        <end position="142"/>
    </location>
</feature>
<evidence type="ECO:0000313" key="5">
    <source>
        <dbReference type="EMBL" id="BEI91643.1"/>
    </source>
</evidence>
<dbReference type="Gene3D" id="3.50.50.60">
    <property type="entry name" value="FAD/NAD(P)-binding domain"/>
    <property type="match status" value="2"/>
</dbReference>
<dbReference type="GeneID" id="85495513"/>